<proteinExistence type="inferred from homology"/>
<keyword evidence="4" id="KW-0130">Cell adhesion</keyword>
<sequence length="154" mass="17289">MRHIEMNSRHSHENSTSYGLSIDESAPISFNYYRYATKKTMAQGLLDVALLMSNASQLKAILDVGEAHDYYHALVAIVIISISLQVITGILLLILGSLKDHTERHVRRANILNNIIIGFILFITVANIFITAFGVQFSKRDKSPNPLFDPNNNF</sequence>
<accession>A0A7E6F4L7</accession>
<dbReference type="PANTHER" id="PTHR12316">
    <property type="entry name" value="NINJURIN-RELATED"/>
    <property type="match status" value="1"/>
</dbReference>
<dbReference type="AlphaFoldDB" id="A0A7E6F4L7"/>
<dbReference type="Pfam" id="PF04923">
    <property type="entry name" value="Ninjurin"/>
    <property type="match status" value="1"/>
</dbReference>
<feature type="transmembrane region" description="Helical" evidence="7">
    <location>
        <begin position="115"/>
        <end position="137"/>
    </location>
</feature>
<dbReference type="PANTHER" id="PTHR12316:SF17">
    <property type="entry name" value="NINJURIN C, ISOFORM D"/>
    <property type="match status" value="1"/>
</dbReference>
<dbReference type="RefSeq" id="XP_036362488.1">
    <property type="nucleotide sequence ID" value="XM_036506595.1"/>
</dbReference>
<dbReference type="Proteomes" id="UP000515154">
    <property type="component" value="Linkage group LG1"/>
</dbReference>
<feature type="transmembrane region" description="Helical" evidence="7">
    <location>
        <begin position="74"/>
        <end position="95"/>
    </location>
</feature>
<dbReference type="GO" id="GO:0016020">
    <property type="term" value="C:membrane"/>
    <property type="evidence" value="ECO:0007669"/>
    <property type="project" value="UniProtKB-SubCell"/>
</dbReference>
<keyword evidence="3 7" id="KW-0812">Transmembrane</keyword>
<gene>
    <name evidence="9" type="primary">LOC115215394</name>
</gene>
<reference evidence="9" key="1">
    <citation type="submission" date="2025-08" db="UniProtKB">
        <authorList>
            <consortium name="RefSeq"/>
        </authorList>
    </citation>
    <scope>IDENTIFICATION</scope>
</reference>
<evidence type="ECO:0000256" key="4">
    <source>
        <dbReference type="ARBA" id="ARBA00022889"/>
    </source>
</evidence>
<evidence type="ECO:0000256" key="5">
    <source>
        <dbReference type="ARBA" id="ARBA00022989"/>
    </source>
</evidence>
<dbReference type="InterPro" id="IPR007007">
    <property type="entry name" value="Ninjurin"/>
</dbReference>
<evidence type="ECO:0000313" key="9">
    <source>
        <dbReference type="RefSeq" id="XP_036362488.1"/>
    </source>
</evidence>
<comment type="subcellular location">
    <subcellularLocation>
        <location evidence="1">Membrane</location>
        <topology evidence="1">Multi-pass membrane protein</topology>
    </subcellularLocation>
</comment>
<comment type="similarity">
    <text evidence="2">Belongs to the ninjurin family.</text>
</comment>
<keyword evidence="5 7" id="KW-1133">Transmembrane helix</keyword>
<evidence type="ECO:0000256" key="3">
    <source>
        <dbReference type="ARBA" id="ARBA00022692"/>
    </source>
</evidence>
<evidence type="ECO:0000256" key="1">
    <source>
        <dbReference type="ARBA" id="ARBA00004141"/>
    </source>
</evidence>
<protein>
    <submittedName>
        <fullName evidence="9">Ninjurin-2 isoform X1</fullName>
    </submittedName>
</protein>
<evidence type="ECO:0000313" key="8">
    <source>
        <dbReference type="Proteomes" id="UP000515154"/>
    </source>
</evidence>
<evidence type="ECO:0000256" key="6">
    <source>
        <dbReference type="ARBA" id="ARBA00023136"/>
    </source>
</evidence>
<evidence type="ECO:0000256" key="2">
    <source>
        <dbReference type="ARBA" id="ARBA00008141"/>
    </source>
</evidence>
<name>A0A7E6F4L7_9MOLL</name>
<organism evidence="8 9">
    <name type="scientific">Octopus sinensis</name>
    <name type="common">East Asian common octopus</name>
    <dbReference type="NCBI Taxonomy" id="2607531"/>
    <lineage>
        <taxon>Eukaryota</taxon>
        <taxon>Metazoa</taxon>
        <taxon>Spiralia</taxon>
        <taxon>Lophotrochozoa</taxon>
        <taxon>Mollusca</taxon>
        <taxon>Cephalopoda</taxon>
        <taxon>Coleoidea</taxon>
        <taxon>Octopodiformes</taxon>
        <taxon>Octopoda</taxon>
        <taxon>Incirrata</taxon>
        <taxon>Octopodidae</taxon>
        <taxon>Octopus</taxon>
    </lineage>
</organism>
<keyword evidence="8" id="KW-1185">Reference proteome</keyword>
<dbReference type="GO" id="GO:0007155">
    <property type="term" value="P:cell adhesion"/>
    <property type="evidence" value="ECO:0007669"/>
    <property type="project" value="UniProtKB-KW"/>
</dbReference>
<dbReference type="GO" id="GO:0042246">
    <property type="term" value="P:tissue regeneration"/>
    <property type="evidence" value="ECO:0007669"/>
    <property type="project" value="InterPro"/>
</dbReference>
<evidence type="ECO:0000256" key="7">
    <source>
        <dbReference type="SAM" id="Phobius"/>
    </source>
</evidence>
<keyword evidence="6 7" id="KW-0472">Membrane</keyword>